<evidence type="ECO:0000313" key="2">
    <source>
        <dbReference type="Proteomes" id="UP000198802"/>
    </source>
</evidence>
<dbReference type="InterPro" id="IPR007061">
    <property type="entry name" value="MST-like"/>
</dbReference>
<sequence length="148" mass="16355">MLESMLDRNRQALIDTARGLSEADARRRLVVSLTTPIGLIKHAATAERIWFQRTLLGLEESACDGYATGDDGSFVVADGETLADVIAEFERASERSRVIAADFELDDTRAHPRAGDVSLRFVYLLLIEDFARHAGHGDILREQITAGR</sequence>
<dbReference type="EMBL" id="FAOZ01000005">
    <property type="protein sequence ID" value="CUU55523.1"/>
    <property type="molecule type" value="Genomic_DNA"/>
</dbReference>
<organism evidence="1 2">
    <name type="scientific">Parafrankia irregularis</name>
    <dbReference type="NCBI Taxonomy" id="795642"/>
    <lineage>
        <taxon>Bacteria</taxon>
        <taxon>Bacillati</taxon>
        <taxon>Actinomycetota</taxon>
        <taxon>Actinomycetes</taxon>
        <taxon>Frankiales</taxon>
        <taxon>Frankiaceae</taxon>
        <taxon>Parafrankia</taxon>
    </lineage>
</organism>
<reference evidence="2" key="1">
    <citation type="submission" date="2015-11" db="EMBL/GenBank/DDBJ databases">
        <authorList>
            <person name="Varghese N."/>
        </authorList>
    </citation>
    <scope>NUCLEOTIDE SEQUENCE [LARGE SCALE GENOMIC DNA]</scope>
    <source>
        <strain evidence="2">DSM 45899</strain>
    </source>
</reference>
<evidence type="ECO:0008006" key="3">
    <source>
        <dbReference type="Google" id="ProtNLM"/>
    </source>
</evidence>
<dbReference type="Gene3D" id="1.20.120.450">
    <property type="entry name" value="dinb family like domain"/>
    <property type="match status" value="1"/>
</dbReference>
<protein>
    <recommendedName>
        <fullName evidence="3">DinB superfamily protein</fullName>
    </recommendedName>
</protein>
<keyword evidence="2" id="KW-1185">Reference proteome</keyword>
<name>A0A0S4QJ42_9ACTN</name>
<accession>A0A0S4QJ42</accession>
<dbReference type="InterPro" id="IPR034660">
    <property type="entry name" value="DinB/YfiT-like"/>
</dbReference>
<dbReference type="Pfam" id="PF04978">
    <property type="entry name" value="MST"/>
    <property type="match status" value="1"/>
</dbReference>
<gene>
    <name evidence="1" type="ORF">Ga0074812_105174</name>
</gene>
<dbReference type="AlphaFoldDB" id="A0A0S4QJ42"/>
<dbReference type="SUPFAM" id="SSF109854">
    <property type="entry name" value="DinB/YfiT-like putative metalloenzymes"/>
    <property type="match status" value="1"/>
</dbReference>
<dbReference type="Proteomes" id="UP000198802">
    <property type="component" value="Unassembled WGS sequence"/>
</dbReference>
<proteinExistence type="predicted"/>
<evidence type="ECO:0000313" key="1">
    <source>
        <dbReference type="EMBL" id="CUU55523.1"/>
    </source>
</evidence>